<dbReference type="Proteomes" id="UP000321532">
    <property type="component" value="Unassembled WGS sequence"/>
</dbReference>
<dbReference type="PANTHER" id="PTHR30246">
    <property type="entry name" value="2-KETO-3-DEOXY-6-PHOSPHOGLUCONATE ALDOLASE"/>
    <property type="match status" value="1"/>
</dbReference>
<dbReference type="RefSeq" id="WP_146901413.1">
    <property type="nucleotide sequence ID" value="NZ_BJYS01000031.1"/>
</dbReference>
<comment type="pathway">
    <text evidence="1">Carbohydrate acid metabolism.</text>
</comment>
<dbReference type="AlphaFoldDB" id="A0A512B2A0"/>
<reference evidence="6 7" key="1">
    <citation type="submission" date="2019-07" db="EMBL/GenBank/DDBJ databases">
        <title>Whole genome shotgun sequence of Adhaeribacter aerolatus NBRC 106133.</title>
        <authorList>
            <person name="Hosoyama A."/>
            <person name="Uohara A."/>
            <person name="Ohji S."/>
            <person name="Ichikawa N."/>
        </authorList>
    </citation>
    <scope>NUCLEOTIDE SEQUENCE [LARGE SCALE GENOMIC DNA]</scope>
    <source>
        <strain evidence="6 7">NBRC 106133</strain>
    </source>
</reference>
<proteinExistence type="inferred from homology"/>
<dbReference type="InterPro" id="IPR013785">
    <property type="entry name" value="Aldolase_TIM"/>
</dbReference>
<evidence type="ECO:0000256" key="2">
    <source>
        <dbReference type="ARBA" id="ARBA00006906"/>
    </source>
</evidence>
<organism evidence="6 7">
    <name type="scientific">Adhaeribacter aerolatus</name>
    <dbReference type="NCBI Taxonomy" id="670289"/>
    <lineage>
        <taxon>Bacteria</taxon>
        <taxon>Pseudomonadati</taxon>
        <taxon>Bacteroidota</taxon>
        <taxon>Cytophagia</taxon>
        <taxon>Cytophagales</taxon>
        <taxon>Hymenobacteraceae</taxon>
        <taxon>Adhaeribacter</taxon>
    </lineage>
</organism>
<sequence>MSQNFSWDHFHKVPVIGIMRNMPPHQTEALADCYASAGLTTLEITMNSAGAAETITRLAQDYGDRLNIGAGTVCDLQDLDKALKAGASFIVTPILDEAVIRACVAAHIPVFPGAYTPTEIFKAWRLGASMVKVFPASKLGPEFIKELLAPLNYLKLLPTGGINLQNFREYFKAGAQGVGIGSGLFPAELIKHDRWDELKELYSQIVQEVAACVAPN</sequence>
<comment type="similarity">
    <text evidence="2">Belongs to the KHG/KDPG aldolase family.</text>
</comment>
<keyword evidence="4" id="KW-0456">Lyase</keyword>
<dbReference type="EMBL" id="BJYS01000031">
    <property type="protein sequence ID" value="GEO06086.1"/>
    <property type="molecule type" value="Genomic_DNA"/>
</dbReference>
<protein>
    <submittedName>
        <fullName evidence="6">2-dehydro-3-deoxy-phosphogluconate aldolase</fullName>
    </submittedName>
</protein>
<dbReference type="Pfam" id="PF01081">
    <property type="entry name" value="Aldolase"/>
    <property type="match status" value="1"/>
</dbReference>
<dbReference type="CDD" id="cd00452">
    <property type="entry name" value="KDPG_aldolase"/>
    <property type="match status" value="1"/>
</dbReference>
<evidence type="ECO:0000256" key="1">
    <source>
        <dbReference type="ARBA" id="ARBA00004761"/>
    </source>
</evidence>
<dbReference type="NCBIfam" id="TIGR01182">
    <property type="entry name" value="eda"/>
    <property type="match status" value="1"/>
</dbReference>
<name>A0A512B2A0_9BACT</name>
<comment type="caution">
    <text evidence="6">The sequence shown here is derived from an EMBL/GenBank/DDBJ whole genome shotgun (WGS) entry which is preliminary data.</text>
</comment>
<dbReference type="InterPro" id="IPR000887">
    <property type="entry name" value="Aldlse_KDPG_KHG"/>
</dbReference>
<comment type="subunit">
    <text evidence="3">Homotrimer.</text>
</comment>
<dbReference type="PANTHER" id="PTHR30246:SF1">
    <property type="entry name" value="2-DEHYDRO-3-DEOXY-6-PHOSPHOGALACTONATE ALDOLASE-RELATED"/>
    <property type="match status" value="1"/>
</dbReference>
<evidence type="ECO:0000256" key="5">
    <source>
        <dbReference type="ARBA" id="ARBA00023277"/>
    </source>
</evidence>
<dbReference type="OrthoDB" id="9802667at2"/>
<evidence type="ECO:0000313" key="7">
    <source>
        <dbReference type="Proteomes" id="UP000321532"/>
    </source>
</evidence>
<dbReference type="Gene3D" id="3.20.20.70">
    <property type="entry name" value="Aldolase class I"/>
    <property type="match status" value="1"/>
</dbReference>
<evidence type="ECO:0000313" key="6">
    <source>
        <dbReference type="EMBL" id="GEO06086.1"/>
    </source>
</evidence>
<gene>
    <name evidence="6" type="ORF">AAE02nite_37500</name>
</gene>
<dbReference type="SUPFAM" id="SSF51569">
    <property type="entry name" value="Aldolase"/>
    <property type="match status" value="1"/>
</dbReference>
<keyword evidence="5" id="KW-0119">Carbohydrate metabolism</keyword>
<accession>A0A512B2A0</accession>
<dbReference type="GO" id="GO:0016829">
    <property type="term" value="F:lyase activity"/>
    <property type="evidence" value="ECO:0007669"/>
    <property type="project" value="UniProtKB-KW"/>
</dbReference>
<evidence type="ECO:0000256" key="3">
    <source>
        <dbReference type="ARBA" id="ARBA00011233"/>
    </source>
</evidence>
<keyword evidence="7" id="KW-1185">Reference proteome</keyword>
<evidence type="ECO:0000256" key="4">
    <source>
        <dbReference type="ARBA" id="ARBA00023239"/>
    </source>
</evidence>